<dbReference type="KEGG" id="aviv:LF296_12780"/>
<organism evidence="1 2">
    <name type="scientific">Acinetobacter vivianii</name>
    <dbReference type="NCBI Taxonomy" id="1776742"/>
    <lineage>
        <taxon>Bacteria</taxon>
        <taxon>Pseudomonadati</taxon>
        <taxon>Pseudomonadota</taxon>
        <taxon>Gammaproteobacteria</taxon>
        <taxon>Moraxellales</taxon>
        <taxon>Moraxellaceae</taxon>
        <taxon>Acinetobacter</taxon>
    </lineage>
</organism>
<reference evidence="1" key="2">
    <citation type="submission" date="2023-02" db="EMBL/GenBank/DDBJ databases">
        <authorList>
            <person name="Huang Y."/>
            <person name="Zhang Y."/>
            <person name="Zhang T."/>
            <person name="Wang J."/>
        </authorList>
    </citation>
    <scope>NUCLEOTIDE SEQUENCE</scope>
    <source>
        <strain evidence="1">KJ-1</strain>
    </source>
</reference>
<evidence type="ECO:0008006" key="3">
    <source>
        <dbReference type="Google" id="ProtNLM"/>
    </source>
</evidence>
<sequence length="176" mass="20550">MNAKLTIMQTTDWTKFTFEGWCRQLGAWINGDTEKMVRVVKTMPTKRITQKQREKLLAMYMNDEKLIDRLCTKKTGTCCQLNENEARAIQRLFMDLQLIDDEILQDWISTIWSHHVLGNSLREIAPACGTSVNQIRQDLKCGFAFIKSRYPHFSFEAFMKVSEENEGEEKEMIKTA</sequence>
<evidence type="ECO:0000313" key="2">
    <source>
        <dbReference type="Proteomes" id="UP001199528"/>
    </source>
</evidence>
<gene>
    <name evidence="1" type="ORF">LF296_12780</name>
</gene>
<dbReference type="AlphaFoldDB" id="A0AAJ6P4A0"/>
<dbReference type="RefSeq" id="WP_272654596.1">
    <property type="nucleotide sequence ID" value="NZ_CP085083.1"/>
</dbReference>
<protein>
    <recommendedName>
        <fullName evidence="3">Phage antitermination protein Q</fullName>
    </recommendedName>
</protein>
<evidence type="ECO:0000313" key="1">
    <source>
        <dbReference type="EMBL" id="WDZ50195.1"/>
    </source>
</evidence>
<name>A0AAJ6P4A0_9GAMM</name>
<dbReference type="Proteomes" id="UP001199528">
    <property type="component" value="Chromosome"/>
</dbReference>
<reference evidence="1" key="1">
    <citation type="journal article" date="2022" name="Front Environ Sci">
        <title>Complete genome sequence analysis of a novel alkane-degrading bacterial strain, Acinetobacter vivianii KJ-1, and its diesel degradation ability.</title>
        <authorList>
            <person name="Zhang Y."/>
            <person name="Song F."/>
            <person name="Wang J."/>
            <person name="Zhao Q."/>
            <person name="Zheng L."/>
            <person name="Wang Z."/>
            <person name="Zhang X."/>
            <person name="Gao Y."/>
            <person name="Chen G."/>
            <person name="Huang Y."/>
        </authorList>
    </citation>
    <scope>NUCLEOTIDE SEQUENCE</scope>
    <source>
        <strain evidence="1">KJ-1</strain>
    </source>
</reference>
<proteinExistence type="predicted"/>
<dbReference type="EMBL" id="CP085083">
    <property type="protein sequence ID" value="WDZ50195.1"/>
    <property type="molecule type" value="Genomic_DNA"/>
</dbReference>
<accession>A0AAJ6P4A0</accession>